<protein>
    <submittedName>
        <fullName evidence="2">Uncharacterized protein</fullName>
    </submittedName>
</protein>
<organism evidence="2 3">
    <name type="scientific">Camellia sinensis</name>
    <name type="common">Tea plant</name>
    <name type="synonym">Thea sinensis</name>
    <dbReference type="NCBI Taxonomy" id="4442"/>
    <lineage>
        <taxon>Eukaryota</taxon>
        <taxon>Viridiplantae</taxon>
        <taxon>Streptophyta</taxon>
        <taxon>Embryophyta</taxon>
        <taxon>Tracheophyta</taxon>
        <taxon>Spermatophyta</taxon>
        <taxon>Magnoliopsida</taxon>
        <taxon>eudicotyledons</taxon>
        <taxon>Gunneridae</taxon>
        <taxon>Pentapetalae</taxon>
        <taxon>asterids</taxon>
        <taxon>Ericales</taxon>
        <taxon>Theaceae</taxon>
        <taxon>Camellia</taxon>
    </lineage>
</organism>
<keyword evidence="1" id="KW-0472">Membrane</keyword>
<evidence type="ECO:0000313" key="2">
    <source>
        <dbReference type="EMBL" id="KAF5957786.1"/>
    </source>
</evidence>
<evidence type="ECO:0000313" key="3">
    <source>
        <dbReference type="Proteomes" id="UP000593564"/>
    </source>
</evidence>
<dbReference type="Proteomes" id="UP000593564">
    <property type="component" value="Unassembled WGS sequence"/>
</dbReference>
<dbReference type="AlphaFoldDB" id="A0A7J7I033"/>
<accession>A0A7J7I033</accession>
<sequence length="108" mass="11341">MSLVRGSPSVVVSLLAFGFFTCLNVHIFTSLSSMGFSGSLSPKIGALNTLQTLHGWLLGYFPVRLDISAAAAVQTFIPLSSLSSLPSSALRIFWVSCARVGEGGCANM</sequence>
<dbReference type="EMBL" id="JACBKZ010000002">
    <property type="protein sequence ID" value="KAF5957786.1"/>
    <property type="molecule type" value="Genomic_DNA"/>
</dbReference>
<keyword evidence="3" id="KW-1185">Reference proteome</keyword>
<reference evidence="2 3" key="2">
    <citation type="submission" date="2020-07" db="EMBL/GenBank/DDBJ databases">
        <title>Genome assembly of wild tea tree DASZ reveals pedigree and selection history of tea varieties.</title>
        <authorList>
            <person name="Zhang W."/>
        </authorList>
    </citation>
    <scope>NUCLEOTIDE SEQUENCE [LARGE SCALE GENOMIC DNA]</scope>
    <source>
        <strain evidence="3">cv. G240</strain>
        <tissue evidence="2">Leaf</tissue>
    </source>
</reference>
<comment type="caution">
    <text evidence="2">The sequence shown here is derived from an EMBL/GenBank/DDBJ whole genome shotgun (WGS) entry which is preliminary data.</text>
</comment>
<gene>
    <name evidence="2" type="ORF">HYC85_005011</name>
</gene>
<reference evidence="3" key="1">
    <citation type="journal article" date="2020" name="Nat. Commun.">
        <title>Genome assembly of wild tea tree DASZ reveals pedigree and selection history of tea varieties.</title>
        <authorList>
            <person name="Zhang W."/>
            <person name="Zhang Y."/>
            <person name="Qiu H."/>
            <person name="Guo Y."/>
            <person name="Wan H."/>
            <person name="Zhang X."/>
            <person name="Scossa F."/>
            <person name="Alseekh S."/>
            <person name="Zhang Q."/>
            <person name="Wang P."/>
            <person name="Xu L."/>
            <person name="Schmidt M.H."/>
            <person name="Jia X."/>
            <person name="Li D."/>
            <person name="Zhu A."/>
            <person name="Guo F."/>
            <person name="Chen W."/>
            <person name="Ni D."/>
            <person name="Usadel B."/>
            <person name="Fernie A.R."/>
            <person name="Wen W."/>
        </authorList>
    </citation>
    <scope>NUCLEOTIDE SEQUENCE [LARGE SCALE GENOMIC DNA]</scope>
    <source>
        <strain evidence="3">cv. G240</strain>
    </source>
</reference>
<evidence type="ECO:0000256" key="1">
    <source>
        <dbReference type="SAM" id="Phobius"/>
    </source>
</evidence>
<keyword evidence="1" id="KW-1133">Transmembrane helix</keyword>
<keyword evidence="1" id="KW-0812">Transmembrane</keyword>
<feature type="transmembrane region" description="Helical" evidence="1">
    <location>
        <begin position="12"/>
        <end position="31"/>
    </location>
</feature>
<proteinExistence type="predicted"/>
<name>A0A7J7I033_CAMSI</name>